<evidence type="ECO:0000259" key="7">
    <source>
        <dbReference type="PROSITE" id="PS50835"/>
    </source>
</evidence>
<feature type="transmembrane region" description="Helical" evidence="5">
    <location>
        <begin position="653"/>
        <end position="675"/>
    </location>
</feature>
<keyword evidence="5" id="KW-1133">Transmembrane helix</keyword>
<feature type="domain" description="Ig-like" evidence="7">
    <location>
        <begin position="253"/>
        <end position="341"/>
    </location>
</feature>
<feature type="signal peptide" evidence="6">
    <location>
        <begin position="1"/>
        <end position="17"/>
    </location>
</feature>
<organism evidence="8 9">
    <name type="scientific">Limulus polyphemus</name>
    <name type="common">Atlantic horseshoe crab</name>
    <dbReference type="NCBI Taxonomy" id="6850"/>
    <lineage>
        <taxon>Eukaryota</taxon>
        <taxon>Metazoa</taxon>
        <taxon>Ecdysozoa</taxon>
        <taxon>Arthropoda</taxon>
        <taxon>Chelicerata</taxon>
        <taxon>Merostomata</taxon>
        <taxon>Xiphosura</taxon>
        <taxon>Limulidae</taxon>
        <taxon>Limulus</taxon>
    </lineage>
</organism>
<dbReference type="InterPro" id="IPR013783">
    <property type="entry name" value="Ig-like_fold"/>
</dbReference>
<protein>
    <submittedName>
        <fullName evidence="9">Nephrin-like isoform X1</fullName>
    </submittedName>
</protein>
<evidence type="ECO:0000256" key="4">
    <source>
        <dbReference type="SAM" id="MobiDB-lite"/>
    </source>
</evidence>
<dbReference type="CDD" id="cd00096">
    <property type="entry name" value="Ig"/>
    <property type="match status" value="2"/>
</dbReference>
<feature type="domain" description="Ig-like" evidence="7">
    <location>
        <begin position="43"/>
        <end position="143"/>
    </location>
</feature>
<dbReference type="PANTHER" id="PTHR23278:SF19">
    <property type="entry name" value="OBSCURIN"/>
    <property type="match status" value="1"/>
</dbReference>
<feature type="region of interest" description="Disordered" evidence="4">
    <location>
        <begin position="682"/>
        <end position="723"/>
    </location>
</feature>
<feature type="domain" description="Ig-like" evidence="7">
    <location>
        <begin position="148"/>
        <end position="246"/>
    </location>
</feature>
<dbReference type="SMART" id="SM00409">
    <property type="entry name" value="IG"/>
    <property type="match status" value="4"/>
</dbReference>
<evidence type="ECO:0000256" key="2">
    <source>
        <dbReference type="ARBA" id="ARBA00023136"/>
    </source>
</evidence>
<keyword evidence="2 5" id="KW-0472">Membrane</keyword>
<dbReference type="PROSITE" id="PS50835">
    <property type="entry name" value="IG_LIKE"/>
    <property type="match status" value="4"/>
</dbReference>
<dbReference type="Pfam" id="PF13927">
    <property type="entry name" value="Ig_3"/>
    <property type="match status" value="2"/>
</dbReference>
<name>A0ABM1SG56_LIMPO</name>
<dbReference type="PANTHER" id="PTHR23278">
    <property type="entry name" value="SIDESTEP PROTEIN"/>
    <property type="match status" value="1"/>
</dbReference>
<dbReference type="SUPFAM" id="SSF49265">
    <property type="entry name" value="Fibronectin type III"/>
    <property type="match status" value="1"/>
</dbReference>
<dbReference type="InterPro" id="IPR003599">
    <property type="entry name" value="Ig_sub"/>
</dbReference>
<dbReference type="InterPro" id="IPR036116">
    <property type="entry name" value="FN3_sf"/>
</dbReference>
<evidence type="ECO:0000256" key="5">
    <source>
        <dbReference type="SAM" id="Phobius"/>
    </source>
</evidence>
<evidence type="ECO:0000313" key="8">
    <source>
        <dbReference type="Proteomes" id="UP000694941"/>
    </source>
</evidence>
<evidence type="ECO:0000256" key="1">
    <source>
        <dbReference type="ARBA" id="ARBA00004167"/>
    </source>
</evidence>
<dbReference type="InterPro" id="IPR007110">
    <property type="entry name" value="Ig-like_dom"/>
</dbReference>
<dbReference type="InterPro" id="IPR013162">
    <property type="entry name" value="CD80_C2-set"/>
</dbReference>
<keyword evidence="5" id="KW-0812">Transmembrane</keyword>
<dbReference type="Proteomes" id="UP000694941">
    <property type="component" value="Unplaced"/>
</dbReference>
<dbReference type="SMART" id="SM00408">
    <property type="entry name" value="IGc2"/>
    <property type="match status" value="4"/>
</dbReference>
<keyword evidence="3" id="KW-1015">Disulfide bond</keyword>
<evidence type="ECO:0000256" key="3">
    <source>
        <dbReference type="ARBA" id="ARBA00023157"/>
    </source>
</evidence>
<feature type="compositionally biased region" description="Basic and acidic residues" evidence="4">
    <location>
        <begin position="699"/>
        <end position="716"/>
    </location>
</feature>
<dbReference type="SUPFAM" id="SSF48726">
    <property type="entry name" value="Immunoglobulin"/>
    <property type="match status" value="5"/>
</dbReference>
<evidence type="ECO:0000313" key="9">
    <source>
        <dbReference type="RefSeq" id="XP_022242611.1"/>
    </source>
</evidence>
<proteinExistence type="predicted"/>
<gene>
    <name evidence="9" type="primary">LOC106460240</name>
</gene>
<keyword evidence="6" id="KW-0732">Signal</keyword>
<comment type="subcellular location">
    <subcellularLocation>
        <location evidence="1">Membrane</location>
        <topology evidence="1">Single-pass membrane protein</topology>
    </subcellularLocation>
</comment>
<accession>A0ABM1SG56</accession>
<keyword evidence="8" id="KW-1185">Reference proteome</keyword>
<sequence>MYEVLVLLMYLFPFTTGSSGIKLRTAVNFDESQEFPEFIAIVGSSAELLCNVSRPGPDDAVSLVLWYRTDVNAPIYSVDARNGNLMDAKHFSSDILGSRAFFDLRSQPAIMRIDPVEEKDGGKYRCRVDYRWARTLNSAGTLSVIVPPKEISIFNEKGDILRKTIGPFDEGSELKLICEVKGGKPKPSVTWWKNGELIDDDYTETSLGVVHNVLTIFSLKRDDLLSRFSCVANNTNITTPLNTSVTIDLYLKPVDVQITSFKRPLSAGKKVKISCASRGSQPPAQLTWWKDNMPMSNIIQEVSVNQSITVSDLILVPSREDNGMTLTCVSNNPKIPQSTIEDKWKTMVFYKPKVDISLGLNQNSWTVAEDREIHLQCQVDANPSVVRSGWYFNDQILHNNAIQGIIIHNLTLMIQRVQRHHSGRYRCFANNVEGRGESENRAIKVEFSPICRQDQKIAYGVAVNETAYITCEVEADPPDVTFRWSFNSSRLGQELLTHSSEGLKSMASFTAKTKHEYSALYCWGRNRVGMQRKPCVFSVIFIGPPEPLKNCTITNTTIDSIHLECVAGNDGGLQQFFFLEVYNSQLERLSANITSHSKPEFHVSELSEASRFTLLVYSANGKGKSSPVALTAKTKPKPQELAGATPSLLLSPLLGIVIGTVGSLVLVTIIVIVIIRMRGYEEGKGDTPDQKPASSSNELLRDDIPDSREQDSKDPDIIPSQDDWNCLPRRGVDQNCCEILVTSDRCVTSHVGVPEQSTSNTSPTLQKNCGCHSDYENCCIAEFSPGKGESCIHRSPAGYNTTLSTFQRPSGEETVVLDSNSRCNSRGLNSTCRNKQSKERKFISTAV</sequence>
<dbReference type="Gene3D" id="2.60.40.10">
    <property type="entry name" value="Immunoglobulins"/>
    <property type="match status" value="5"/>
</dbReference>
<dbReference type="InterPro" id="IPR003598">
    <property type="entry name" value="Ig_sub2"/>
</dbReference>
<dbReference type="GeneID" id="106460240"/>
<feature type="domain" description="Ig-like" evidence="7">
    <location>
        <begin position="352"/>
        <end position="444"/>
    </location>
</feature>
<feature type="chain" id="PRO_5046609615" evidence="6">
    <location>
        <begin position="18"/>
        <end position="847"/>
    </location>
</feature>
<dbReference type="Pfam" id="PF08205">
    <property type="entry name" value="C2-set_2"/>
    <property type="match status" value="1"/>
</dbReference>
<evidence type="ECO:0000256" key="6">
    <source>
        <dbReference type="SAM" id="SignalP"/>
    </source>
</evidence>
<reference evidence="9" key="1">
    <citation type="submission" date="2025-08" db="UniProtKB">
        <authorList>
            <consortium name="RefSeq"/>
        </authorList>
    </citation>
    <scope>IDENTIFICATION</scope>
    <source>
        <tissue evidence="9">Muscle</tissue>
    </source>
</reference>
<dbReference type="RefSeq" id="XP_022242611.1">
    <property type="nucleotide sequence ID" value="XM_022386903.1"/>
</dbReference>
<dbReference type="InterPro" id="IPR036179">
    <property type="entry name" value="Ig-like_dom_sf"/>
</dbReference>